<dbReference type="GeneID" id="100535157"/>
<reference evidence="10" key="1">
    <citation type="submission" date="2025-08" db="UniProtKB">
        <authorList>
            <consortium name="RefSeq"/>
        </authorList>
    </citation>
    <scope>IDENTIFICATION</scope>
    <source>
        <strain evidence="10">Tuebingen</strain>
        <tissue evidence="10">Fibroblasts and whole tissue</tissue>
    </source>
</reference>
<evidence type="ECO:0000256" key="3">
    <source>
        <dbReference type="ARBA" id="ARBA00022801"/>
    </source>
</evidence>
<dbReference type="InterPro" id="IPR043504">
    <property type="entry name" value="Peptidase_S1_PA_chymotrypsin"/>
</dbReference>
<dbReference type="PANTHER" id="PTHR24253">
    <property type="entry name" value="TRANSMEMBRANE PROTEASE SERINE"/>
    <property type="match status" value="1"/>
</dbReference>
<dbReference type="SMART" id="SM00020">
    <property type="entry name" value="Tryp_SPc"/>
    <property type="match status" value="1"/>
</dbReference>
<dbReference type="OrthoDB" id="10051896at2759"/>
<evidence type="ECO:0000313" key="10">
    <source>
        <dbReference type="RefSeq" id="XP_009296334.2"/>
    </source>
</evidence>
<evidence type="ECO:0000256" key="7">
    <source>
        <dbReference type="RuleBase" id="RU363034"/>
    </source>
</evidence>
<name>A0A8M3B791_DANRE</name>
<evidence type="ECO:0000256" key="5">
    <source>
        <dbReference type="ARBA" id="ARBA00023157"/>
    </source>
</evidence>
<dbReference type="PROSITE" id="PS00135">
    <property type="entry name" value="TRYPSIN_SER"/>
    <property type="match status" value="1"/>
</dbReference>
<dbReference type="Proteomes" id="UP000000437">
    <property type="component" value="Chromosome 25"/>
</dbReference>
<dbReference type="InterPro" id="IPR001314">
    <property type="entry name" value="Peptidase_S1A"/>
</dbReference>
<dbReference type="RefSeq" id="XP_073799289.1">
    <property type="nucleotide sequence ID" value="XM_073943188.1"/>
</dbReference>
<dbReference type="RefSeq" id="XP_009296334.2">
    <property type="nucleotide sequence ID" value="XM_009298059.5"/>
</dbReference>
<dbReference type="CDD" id="cd00190">
    <property type="entry name" value="Tryp_SPc"/>
    <property type="match status" value="1"/>
</dbReference>
<keyword evidence="6" id="KW-0325">Glycoprotein</keyword>
<keyword evidence="9" id="KW-1185">Reference proteome</keyword>
<dbReference type="InterPro" id="IPR001254">
    <property type="entry name" value="Trypsin_dom"/>
</dbReference>
<dbReference type="GO" id="GO:0004252">
    <property type="term" value="F:serine-type endopeptidase activity"/>
    <property type="evidence" value="ECO:0007669"/>
    <property type="project" value="InterPro"/>
</dbReference>
<evidence type="ECO:0000256" key="4">
    <source>
        <dbReference type="ARBA" id="ARBA00022825"/>
    </source>
</evidence>
<organism evidence="9 10">
    <name type="scientific">Danio rerio</name>
    <name type="common">Zebrafish</name>
    <name type="synonym">Brachydanio rerio</name>
    <dbReference type="NCBI Taxonomy" id="7955"/>
    <lineage>
        <taxon>Eukaryota</taxon>
        <taxon>Metazoa</taxon>
        <taxon>Chordata</taxon>
        <taxon>Craniata</taxon>
        <taxon>Vertebrata</taxon>
        <taxon>Euteleostomi</taxon>
        <taxon>Actinopterygii</taxon>
        <taxon>Neopterygii</taxon>
        <taxon>Teleostei</taxon>
        <taxon>Ostariophysi</taxon>
        <taxon>Cypriniformes</taxon>
        <taxon>Danionidae</taxon>
        <taxon>Danioninae</taxon>
        <taxon>Danio</taxon>
    </lineage>
</organism>
<keyword evidence="3 7" id="KW-0378">Hydrolase</keyword>
<evidence type="ECO:0000313" key="9">
    <source>
        <dbReference type="Proteomes" id="UP000000437"/>
    </source>
</evidence>
<gene>
    <name evidence="10" type="primary">si:ch73-182e20.4</name>
</gene>
<dbReference type="InterPro" id="IPR018114">
    <property type="entry name" value="TRYPSIN_HIS"/>
</dbReference>
<dbReference type="InterPro" id="IPR009003">
    <property type="entry name" value="Peptidase_S1_PA"/>
</dbReference>
<dbReference type="PRINTS" id="PR00722">
    <property type="entry name" value="CHYMOTRYPSIN"/>
</dbReference>
<keyword evidence="1 7" id="KW-0645">Protease</keyword>
<dbReference type="PROSITE" id="PS00134">
    <property type="entry name" value="TRYPSIN_HIS"/>
    <property type="match status" value="1"/>
</dbReference>
<proteinExistence type="predicted"/>
<accession>A0A8M3B791</accession>
<dbReference type="Gene3D" id="2.40.10.10">
    <property type="entry name" value="Trypsin-like serine proteases"/>
    <property type="match status" value="1"/>
</dbReference>
<dbReference type="KEGG" id="dre:100535157"/>
<keyword evidence="4 7" id="KW-0720">Serine protease</keyword>
<evidence type="ECO:0000256" key="6">
    <source>
        <dbReference type="ARBA" id="ARBA00023180"/>
    </source>
</evidence>
<protein>
    <submittedName>
        <fullName evidence="10">Chymotrypsin-like protease CTRL-1 isoform X1</fullName>
    </submittedName>
</protein>
<dbReference type="SUPFAM" id="SSF50494">
    <property type="entry name" value="Trypsin-like serine proteases"/>
    <property type="match status" value="1"/>
</dbReference>
<dbReference type="PROSITE" id="PS50240">
    <property type="entry name" value="TRYPSIN_DOM"/>
    <property type="match status" value="1"/>
</dbReference>
<dbReference type="GO" id="GO:0008236">
    <property type="term" value="F:serine-type peptidase activity"/>
    <property type="evidence" value="ECO:0000318"/>
    <property type="project" value="GO_Central"/>
</dbReference>
<keyword evidence="2" id="KW-0732">Signal</keyword>
<feature type="domain" description="Peptidase S1" evidence="8">
    <location>
        <begin position="71"/>
        <end position="314"/>
    </location>
</feature>
<sequence>MEKRDVIKGDCETHRELNHHRHLQIQPVKRDCVKMWWKTSVTLLLLMCVRADSLSNLQVCGRPNPQLNPRIVGGLNSTEGAWPWMVSLRYYGNHICGGSLINNEWVLTAAHCVNLTRSNMLVYLGKWRRYAADVNEITRTVSNIIPHPSYNSTTYDNDIALLQLSSTVHYSDYIKPVCLADEQSNFPPGTRSWATGWGRIGVSGKGGIRGRTTVSVPLPPPGILQEVKLKVYSNADCNSICHGRINPNMICAGTRSGGKATFSGDSGGPLVSKQCSVWVQAGVVSHGYGCAQPNLPEVFIRVSEYKQWITAAVGGNLPGFVHFDPTCLLPNNCVKLRNCFG</sequence>
<dbReference type="FunCoup" id="A0A8M3B791">
    <property type="interactions" value="15"/>
</dbReference>
<dbReference type="GO" id="GO:0006508">
    <property type="term" value="P:proteolysis"/>
    <property type="evidence" value="ECO:0007669"/>
    <property type="project" value="UniProtKB-KW"/>
</dbReference>
<dbReference type="FunFam" id="2.40.10.10:FF:000188">
    <property type="entry name" value="Si:dkeyp-93a5.2"/>
    <property type="match status" value="1"/>
</dbReference>
<keyword evidence="5" id="KW-1015">Disulfide bond</keyword>
<evidence type="ECO:0000256" key="1">
    <source>
        <dbReference type="ARBA" id="ARBA00022670"/>
    </source>
</evidence>
<evidence type="ECO:0000259" key="8">
    <source>
        <dbReference type="PROSITE" id="PS50240"/>
    </source>
</evidence>
<dbReference type="PANTHER" id="PTHR24253:SF144">
    <property type="entry name" value="CHYMOTRYPSIN-LIKE PROTEASE CTRL-1-RELATED"/>
    <property type="match status" value="1"/>
</dbReference>
<dbReference type="AlphaFoldDB" id="A0A8M3B791"/>
<evidence type="ECO:0000256" key="2">
    <source>
        <dbReference type="ARBA" id="ARBA00022729"/>
    </source>
</evidence>
<dbReference type="Pfam" id="PF00089">
    <property type="entry name" value="Trypsin"/>
    <property type="match status" value="1"/>
</dbReference>
<dbReference type="InterPro" id="IPR033116">
    <property type="entry name" value="TRYPSIN_SER"/>
</dbReference>